<evidence type="ECO:0000256" key="4">
    <source>
        <dbReference type="ARBA" id="ARBA00011233"/>
    </source>
</evidence>
<evidence type="ECO:0000256" key="12">
    <source>
        <dbReference type="ARBA" id="ARBA00047973"/>
    </source>
</evidence>
<dbReference type="InterPro" id="IPR005493">
    <property type="entry name" value="RraA/RraA-like"/>
</dbReference>
<evidence type="ECO:0000313" key="15">
    <source>
        <dbReference type="Proteomes" id="UP000515960"/>
    </source>
</evidence>
<comment type="catalytic activity">
    <reaction evidence="1">
        <text>4-hydroxy-4-methyl-2-oxoglutarate = 2 pyruvate</text>
        <dbReference type="Rhea" id="RHEA:22748"/>
        <dbReference type="ChEBI" id="CHEBI:15361"/>
        <dbReference type="ChEBI" id="CHEBI:58276"/>
        <dbReference type="EC" id="4.1.3.17"/>
    </reaction>
</comment>
<dbReference type="AlphaFoldDB" id="A0A7G9B507"/>
<evidence type="ECO:0000313" key="14">
    <source>
        <dbReference type="EMBL" id="QNL44638.1"/>
    </source>
</evidence>
<reference evidence="14 15" key="1">
    <citation type="submission" date="2020-08" db="EMBL/GenBank/DDBJ databases">
        <authorList>
            <person name="Liu C."/>
            <person name="Sun Q."/>
        </authorList>
    </citation>
    <scope>NUCLEOTIDE SEQUENCE [LARGE SCALE GENOMIC DNA]</scope>
    <source>
        <strain evidence="14 15">NSJ-62</strain>
    </source>
</reference>
<dbReference type="Pfam" id="PF03737">
    <property type="entry name" value="RraA-like"/>
    <property type="match status" value="1"/>
</dbReference>
<dbReference type="PANTHER" id="PTHR33254">
    <property type="entry name" value="4-HYDROXY-4-METHYL-2-OXOGLUTARATE ALDOLASE 3-RELATED"/>
    <property type="match status" value="1"/>
</dbReference>
<dbReference type="SUPFAM" id="SSF89562">
    <property type="entry name" value="RraA-like"/>
    <property type="match status" value="1"/>
</dbReference>
<proteinExistence type="inferred from homology"/>
<evidence type="ECO:0000256" key="1">
    <source>
        <dbReference type="ARBA" id="ARBA00001342"/>
    </source>
</evidence>
<keyword evidence="13" id="KW-0460">Magnesium</keyword>
<comment type="cofactor">
    <cofactor evidence="13">
        <name>Mg(2+)</name>
        <dbReference type="ChEBI" id="CHEBI:18420"/>
    </cofactor>
</comment>
<dbReference type="Gene3D" id="3.50.30.40">
    <property type="entry name" value="Ribonuclease E inhibitor RraA/RraA-like"/>
    <property type="match status" value="1"/>
</dbReference>
<evidence type="ECO:0000256" key="7">
    <source>
        <dbReference type="ARBA" id="ARBA00016549"/>
    </source>
</evidence>
<evidence type="ECO:0000256" key="2">
    <source>
        <dbReference type="ARBA" id="ARBA00001968"/>
    </source>
</evidence>
<dbReference type="Proteomes" id="UP000515960">
    <property type="component" value="Chromosome"/>
</dbReference>
<dbReference type="EC" id="4.1.1.112" evidence="6"/>
<keyword evidence="13" id="KW-0479">Metal-binding</keyword>
<evidence type="ECO:0000256" key="9">
    <source>
        <dbReference type="ARBA" id="ARBA00029596"/>
    </source>
</evidence>
<evidence type="ECO:0000256" key="11">
    <source>
        <dbReference type="ARBA" id="ARBA00032305"/>
    </source>
</evidence>
<feature type="binding site" evidence="13">
    <location>
        <position position="110"/>
    </location>
    <ligand>
        <name>Mg(2+)</name>
        <dbReference type="ChEBI" id="CHEBI:18420"/>
    </ligand>
</feature>
<dbReference type="EMBL" id="CP060490">
    <property type="protein sequence ID" value="QNL44638.1"/>
    <property type="molecule type" value="Genomic_DNA"/>
</dbReference>
<sequence length="217" mass="23248">MDKLVERLRALDTTCVSDALDKMGVPCALLDIKPVLPGKKICGRAFTVHYVPCGQVKGTVGDFLDDVQPGQVVVIDNAGRDYCTVWGDIMAVTAKLRGVEGTVIDGVCRDIPAVRESGYPMFTKGWYMATGKDRVEVDAVNVPVAVSGVKVCPGDILLGDDTGVVAIPQERAEEAAAIAEDIDRKEAAIIALVKEGKSLKEARQLTGYHHLQTKPAE</sequence>
<dbReference type="GO" id="GO:0047443">
    <property type="term" value="F:4-hydroxy-4-methyl-2-oxoglutarate aldolase activity"/>
    <property type="evidence" value="ECO:0007669"/>
    <property type="project" value="UniProtKB-EC"/>
</dbReference>
<dbReference type="GO" id="GO:0046872">
    <property type="term" value="F:metal ion binding"/>
    <property type="evidence" value="ECO:0007669"/>
    <property type="project" value="UniProtKB-KW"/>
</dbReference>
<comment type="cofactor">
    <cofactor evidence="2">
        <name>a divalent metal cation</name>
        <dbReference type="ChEBI" id="CHEBI:60240"/>
    </cofactor>
</comment>
<evidence type="ECO:0000256" key="3">
    <source>
        <dbReference type="ARBA" id="ARBA00008621"/>
    </source>
</evidence>
<gene>
    <name evidence="14" type="ORF">H8790_00860</name>
</gene>
<comment type="subunit">
    <text evidence="4">Homotrimer.</text>
</comment>
<evidence type="ECO:0000256" key="13">
    <source>
        <dbReference type="PIRSR" id="PIRSR605493-1"/>
    </source>
</evidence>
<keyword evidence="15" id="KW-1185">Reference proteome</keyword>
<dbReference type="RefSeq" id="WP_187333224.1">
    <property type="nucleotide sequence ID" value="NZ_CP060490.1"/>
</dbReference>
<evidence type="ECO:0000256" key="8">
    <source>
        <dbReference type="ARBA" id="ARBA00025046"/>
    </source>
</evidence>
<comment type="function">
    <text evidence="8">Catalyzes the aldol cleavage of 4-hydroxy-4-methyl-2-oxoglutarate (HMG) into 2 molecules of pyruvate. Also contains a secondary oxaloacetate (OAA) decarboxylase activity due to the common pyruvate enolate transition state formed following C-C bond cleavage in the retro-aldol and decarboxylation reactions.</text>
</comment>
<feature type="binding site" evidence="13">
    <location>
        <position position="109"/>
    </location>
    <ligand>
        <name>substrate</name>
    </ligand>
</feature>
<feature type="binding site" evidence="13">
    <location>
        <begin position="87"/>
        <end position="90"/>
    </location>
    <ligand>
        <name>substrate</name>
    </ligand>
</feature>
<name>A0A7G9B507_9FIRM</name>
<evidence type="ECO:0000256" key="5">
    <source>
        <dbReference type="ARBA" id="ARBA00012213"/>
    </source>
</evidence>
<dbReference type="InterPro" id="IPR036704">
    <property type="entry name" value="RraA/RraA-like_sf"/>
</dbReference>
<accession>A0A7G9B507</accession>
<organism evidence="14 15">
    <name type="scientific">Oscillibacter hominis</name>
    <dbReference type="NCBI Taxonomy" id="2763056"/>
    <lineage>
        <taxon>Bacteria</taxon>
        <taxon>Bacillati</taxon>
        <taxon>Bacillota</taxon>
        <taxon>Clostridia</taxon>
        <taxon>Eubacteriales</taxon>
        <taxon>Oscillospiraceae</taxon>
        <taxon>Oscillibacter</taxon>
    </lineage>
</organism>
<dbReference type="EC" id="4.1.3.17" evidence="5"/>
<dbReference type="GO" id="GO:0008948">
    <property type="term" value="F:oxaloacetate decarboxylase activity"/>
    <property type="evidence" value="ECO:0007669"/>
    <property type="project" value="UniProtKB-EC"/>
</dbReference>
<protein>
    <recommendedName>
        <fullName evidence="7">Putative 4-hydroxy-4-methyl-2-oxoglutarate aldolase</fullName>
        <ecNumber evidence="6">4.1.1.112</ecNumber>
        <ecNumber evidence="5">4.1.3.17</ecNumber>
    </recommendedName>
    <alternativeName>
        <fullName evidence="11">Oxaloacetate decarboxylase</fullName>
    </alternativeName>
    <alternativeName>
        <fullName evidence="9">Regulator of ribonuclease activity homolog</fullName>
    </alternativeName>
    <alternativeName>
        <fullName evidence="10">RraA-like protein</fullName>
    </alternativeName>
</protein>
<evidence type="ECO:0000256" key="6">
    <source>
        <dbReference type="ARBA" id="ARBA00012947"/>
    </source>
</evidence>
<evidence type="ECO:0000256" key="10">
    <source>
        <dbReference type="ARBA" id="ARBA00030169"/>
    </source>
</evidence>
<dbReference type="KEGG" id="ohi:H8790_00860"/>
<comment type="similarity">
    <text evidence="3">Belongs to the class II aldolase/RraA-like family.</text>
</comment>
<dbReference type="CDD" id="cd16841">
    <property type="entry name" value="RraA_family"/>
    <property type="match status" value="1"/>
</dbReference>
<comment type="catalytic activity">
    <reaction evidence="12">
        <text>oxaloacetate + H(+) = pyruvate + CO2</text>
        <dbReference type="Rhea" id="RHEA:15641"/>
        <dbReference type="ChEBI" id="CHEBI:15361"/>
        <dbReference type="ChEBI" id="CHEBI:15378"/>
        <dbReference type="ChEBI" id="CHEBI:16452"/>
        <dbReference type="ChEBI" id="CHEBI:16526"/>
        <dbReference type="EC" id="4.1.1.112"/>
    </reaction>
</comment>
<dbReference type="PANTHER" id="PTHR33254:SF4">
    <property type="entry name" value="4-HYDROXY-4-METHYL-2-OXOGLUTARATE ALDOLASE 3-RELATED"/>
    <property type="match status" value="1"/>
</dbReference>